<dbReference type="PROSITE" id="PS50086">
    <property type="entry name" value="TBC_RABGAP"/>
    <property type="match status" value="1"/>
</dbReference>
<dbReference type="PANTHER" id="PTHR47219:SF20">
    <property type="entry name" value="TBC1 DOMAIN FAMILY MEMBER 2B"/>
    <property type="match status" value="1"/>
</dbReference>
<dbReference type="Gene3D" id="1.10.8.270">
    <property type="entry name" value="putative rabgap domain of human tbc1 domain family member 14 like domains"/>
    <property type="match status" value="1"/>
</dbReference>
<comment type="caution">
    <text evidence="6">The sequence shown here is derived from an EMBL/GenBank/DDBJ whole genome shotgun (WGS) entry which is preliminary data.</text>
</comment>
<dbReference type="SMART" id="SM00164">
    <property type="entry name" value="TBC"/>
    <property type="match status" value="1"/>
</dbReference>
<dbReference type="InterPro" id="IPR000195">
    <property type="entry name" value="Rab-GAP-TBC_dom"/>
</dbReference>
<proteinExistence type="predicted"/>
<gene>
    <name evidence="6" type="ORF">HK105_208669</name>
</gene>
<feature type="compositionally biased region" description="Low complexity" evidence="3">
    <location>
        <begin position="628"/>
        <end position="644"/>
    </location>
</feature>
<dbReference type="Proteomes" id="UP001527925">
    <property type="component" value="Unassembled WGS sequence"/>
</dbReference>
<evidence type="ECO:0000313" key="6">
    <source>
        <dbReference type="EMBL" id="KAL2911819.1"/>
    </source>
</evidence>
<dbReference type="InterPro" id="IPR050302">
    <property type="entry name" value="Rab_GAP_TBC_domain"/>
</dbReference>
<evidence type="ECO:0000259" key="5">
    <source>
        <dbReference type="PROSITE" id="PS50222"/>
    </source>
</evidence>
<evidence type="ECO:0000313" key="7">
    <source>
        <dbReference type="Proteomes" id="UP001527925"/>
    </source>
</evidence>
<protein>
    <submittedName>
        <fullName evidence="6">Uncharacterized protein</fullName>
    </submittedName>
</protein>
<feature type="region of interest" description="Disordered" evidence="3">
    <location>
        <begin position="1388"/>
        <end position="1419"/>
    </location>
</feature>
<feature type="compositionally biased region" description="Polar residues" evidence="3">
    <location>
        <begin position="1513"/>
        <end position="1522"/>
    </location>
</feature>
<dbReference type="Gene3D" id="1.10.472.80">
    <property type="entry name" value="Ypt/Rab-GAP domain of gyp1p, domain 3"/>
    <property type="match status" value="1"/>
</dbReference>
<sequence length="1578" mass="168841">MFIKPIDAALLPAGAAAWQDHAGNTHFVLQSKKKDANVMRSLLSGFSTTLSLGAAVAAGAAGSGAAAGGPGGPSSTDAAYRRSLMDYDFRILLRFLSRKVEFVVAVDDSFEKIHTDWNWVERNLFLKLAEIDAASLSAKPNTTAEQIDSLLLRQFEEMTEEYGEADPQAAGAKAKMLDIQRQLIQIFPNASDDVLLSYYACTYWATDNVSARGQLCIGRNTVYYFGTRQPGPADQDAGLPFNFTILIPFKDISSLELVGAKRVLVPDSIQVGTKDKMFTFSLYFHRKEVFRIMTSLCNAAMNRLIKGAENSLSASSEMFSKNSSNMTGDLAISSSNKGGGLLIGRSREAYGLEVDVAGGAHLAGDLGVGDGDLGEAIQEQDFTDSPTINKLLAATPDKSPLPPHLMQPTSSMHSASSHMVVRYSHIKTALVNSLLDLDTQNKNMEFRNLFRLSYHETIAMEETPCYYFHKPSTTSHTGNLYLSQNFANFAAQSPAAAGAAAGANAAAAAAAASSASISTSMLFDSPHDPNVIFVIPYPHIVSIKKQPATALPVAGKLLSFSLSGYLVVSTKNRGEFWLAFSSTKTRDRVSEILLSRIRTVDWRFDDDVVIGGRNGIAPAMPASPSPTTPGSGAPGSGQSPTSFDVLRSSRSSSVVSLLLPPLADAVVKQTPSQQPLKTGLKFLVQHTERGGSPVLKDNDPLALSRWSEYFDTHGRDVCIVKDMRVLRDLLLRTQGVPERFRGDFWMLVSGAWYSKPESGYYQQLIADNQHRVSPFAEEIEKDVRRSLPEHPAYQGALGIDALRRLLTAFSWRNPAIGYAQALNIISAVLLLHLREEDAFWMLCMIVERMLPDHYTKTLVGSVVDQAVFRQLVEMHLPALAAHLDKLYMDLSTFSVPWFLCLFLNSVSLPVAIKLLDYFFLEGPKFLFWIAMATLKINEPKLIFKGKDDDIFVAILKDFFTRLGLPDSGLDSPVAGASPDTQLDISTATGTPLYDLLISTACNVLGPLITSETIESLRMRYRLRVVHQMEDTNRKSQVRTLCEQVALSFDEVSAVYEEVRRLEFIHGEEEEDPAGSAAMAAEAGRHEEEGMRALLAGLGGWGLVRRYARPQRSRPSSLPPGSSLQPARDPSIKSISLGDFRKVMGVASPWHLSKTDTGWPLKRASSAGPVTAAPALAPVLPPQGASISSPHMGQRRLGADLRGPSLDLQRSTRPSTPLGSVGPTAAPSILTSAVSSSSSNGGGSSSVTVPAIESAEDPRMALIDRIYFYCSFQYNFVQRQKRGQAESAAAARQLASGASGGGAGGTGAGGGSVGGANVSGAPGGDATDPGFVVDLAAMVHVLDAVMKQPLHSRLRFLFDLHDLDGDGVLSKIELKAVMDSFLEMLETSRQAGTASGGGGSGDGTADGSPGRSARKHEEEETYLRAVSSFLNAALQMGNNKGDSASGSSIGAGVGGSGTGGSLAPASGGMKRSASALPTTGNGAMGDDADLGGDLGGAGAGAGGSSAVSRGGRTLSRTQTSTARSGKKRDAEQDAAFRLSFNEFLLAVLSQSIFVQYFERVWTIRKEPSGEVVVSWQGKV</sequence>
<name>A0ABR4MX36_9FUNG</name>
<dbReference type="PANTHER" id="PTHR47219">
    <property type="entry name" value="RAB GTPASE-ACTIVATING PROTEIN 1-LIKE"/>
    <property type="match status" value="1"/>
</dbReference>
<keyword evidence="1" id="KW-0343">GTPase activation</keyword>
<dbReference type="Gene3D" id="2.30.29.30">
    <property type="entry name" value="Pleckstrin-homology domain (PH domain)/Phosphotyrosine-binding domain (PTB)"/>
    <property type="match status" value="2"/>
</dbReference>
<feature type="domain" description="Rab-GAP TBC" evidence="4">
    <location>
        <begin position="735"/>
        <end position="922"/>
    </location>
</feature>
<dbReference type="InterPro" id="IPR002048">
    <property type="entry name" value="EF_hand_dom"/>
</dbReference>
<keyword evidence="7" id="KW-1185">Reference proteome</keyword>
<dbReference type="PROSITE" id="PS00018">
    <property type="entry name" value="EF_HAND_1"/>
    <property type="match status" value="1"/>
</dbReference>
<dbReference type="InterPro" id="IPR018247">
    <property type="entry name" value="EF_Hand_1_Ca_BS"/>
</dbReference>
<feature type="compositionally biased region" description="Gly residues" evidence="3">
    <location>
        <begin position="1393"/>
        <end position="1403"/>
    </location>
</feature>
<dbReference type="SUPFAM" id="SSF47923">
    <property type="entry name" value="Ypt/Rab-GAP domain of gyp1p"/>
    <property type="match status" value="2"/>
</dbReference>
<feature type="region of interest" description="Disordered" evidence="3">
    <location>
        <begin position="1460"/>
        <end position="1529"/>
    </location>
</feature>
<evidence type="ECO:0000259" key="4">
    <source>
        <dbReference type="PROSITE" id="PS50086"/>
    </source>
</evidence>
<dbReference type="Gene3D" id="1.10.238.10">
    <property type="entry name" value="EF-hand"/>
    <property type="match status" value="1"/>
</dbReference>
<dbReference type="SUPFAM" id="SSF47473">
    <property type="entry name" value="EF-hand"/>
    <property type="match status" value="1"/>
</dbReference>
<dbReference type="PROSITE" id="PS50222">
    <property type="entry name" value="EF_HAND_2"/>
    <property type="match status" value="1"/>
</dbReference>
<dbReference type="EMBL" id="JADGIZ020000086">
    <property type="protein sequence ID" value="KAL2911819.1"/>
    <property type="molecule type" value="Genomic_DNA"/>
</dbReference>
<dbReference type="InterPro" id="IPR011992">
    <property type="entry name" value="EF-hand-dom_pair"/>
</dbReference>
<dbReference type="InterPro" id="IPR004182">
    <property type="entry name" value="GRAM"/>
</dbReference>
<feature type="domain" description="EF-hand" evidence="5">
    <location>
        <begin position="1348"/>
        <end position="1383"/>
    </location>
</feature>
<organism evidence="6 7">
    <name type="scientific">Polyrhizophydium stewartii</name>
    <dbReference type="NCBI Taxonomy" id="2732419"/>
    <lineage>
        <taxon>Eukaryota</taxon>
        <taxon>Fungi</taxon>
        <taxon>Fungi incertae sedis</taxon>
        <taxon>Chytridiomycota</taxon>
        <taxon>Chytridiomycota incertae sedis</taxon>
        <taxon>Chytridiomycetes</taxon>
        <taxon>Rhizophydiales</taxon>
        <taxon>Rhizophydiales incertae sedis</taxon>
        <taxon>Polyrhizophydium</taxon>
    </lineage>
</organism>
<accession>A0ABR4MX36</accession>
<evidence type="ECO:0000256" key="2">
    <source>
        <dbReference type="ARBA" id="ARBA00022837"/>
    </source>
</evidence>
<evidence type="ECO:0000256" key="1">
    <source>
        <dbReference type="ARBA" id="ARBA00022468"/>
    </source>
</evidence>
<feature type="compositionally biased region" description="Gly residues" evidence="3">
    <location>
        <begin position="1491"/>
        <end position="1502"/>
    </location>
</feature>
<dbReference type="InterPro" id="IPR035969">
    <property type="entry name" value="Rab-GAP_TBC_sf"/>
</dbReference>
<feature type="region of interest" description="Disordered" evidence="3">
    <location>
        <begin position="615"/>
        <end position="644"/>
    </location>
</feature>
<feature type="compositionally biased region" description="Low complexity" evidence="3">
    <location>
        <begin position="1173"/>
        <end position="1184"/>
    </location>
</feature>
<reference evidence="6 7" key="1">
    <citation type="submission" date="2023-09" db="EMBL/GenBank/DDBJ databases">
        <title>Pangenome analysis of Batrachochytrium dendrobatidis and related Chytrids.</title>
        <authorList>
            <person name="Yacoub M.N."/>
            <person name="Stajich J.E."/>
            <person name="James T.Y."/>
        </authorList>
    </citation>
    <scope>NUCLEOTIDE SEQUENCE [LARGE SCALE GENOMIC DNA]</scope>
    <source>
        <strain evidence="6 7">JEL0888</strain>
    </source>
</reference>
<dbReference type="InterPro" id="IPR011993">
    <property type="entry name" value="PH-like_dom_sf"/>
</dbReference>
<feature type="compositionally biased region" description="Polar residues" evidence="3">
    <location>
        <begin position="1207"/>
        <end position="1217"/>
    </location>
</feature>
<evidence type="ECO:0000256" key="3">
    <source>
        <dbReference type="SAM" id="MobiDB-lite"/>
    </source>
</evidence>
<dbReference type="Pfam" id="PF02893">
    <property type="entry name" value="GRAM"/>
    <property type="match status" value="1"/>
</dbReference>
<dbReference type="Pfam" id="PF00566">
    <property type="entry name" value="RabGAP-TBC"/>
    <property type="match status" value="1"/>
</dbReference>
<feature type="region of interest" description="Disordered" evidence="3">
    <location>
        <begin position="1173"/>
        <end position="1223"/>
    </location>
</feature>
<keyword evidence="2" id="KW-0106">Calcium</keyword>
<feature type="compositionally biased region" description="Low complexity" evidence="3">
    <location>
        <begin position="1112"/>
        <end position="1125"/>
    </location>
</feature>
<feature type="region of interest" description="Disordered" evidence="3">
    <location>
        <begin position="1109"/>
        <end position="1130"/>
    </location>
</feature>